<name>A0A401QDT3_SCYTO</name>
<proteinExistence type="predicted"/>
<dbReference type="EMBL" id="BFAA01046347">
    <property type="protein sequence ID" value="GCB83477.1"/>
    <property type="molecule type" value="Genomic_DNA"/>
</dbReference>
<dbReference type="Proteomes" id="UP000288216">
    <property type="component" value="Unassembled WGS sequence"/>
</dbReference>
<evidence type="ECO:0000256" key="1">
    <source>
        <dbReference type="SAM" id="MobiDB-lite"/>
    </source>
</evidence>
<protein>
    <submittedName>
        <fullName evidence="2">Uncharacterized protein</fullName>
    </submittedName>
</protein>
<dbReference type="OMA" id="RYCFRKV"/>
<gene>
    <name evidence="2" type="ORF">scyTo_0024426</name>
</gene>
<keyword evidence="3" id="KW-1185">Reference proteome</keyword>
<accession>A0A401QDT3</accession>
<feature type="region of interest" description="Disordered" evidence="1">
    <location>
        <begin position="90"/>
        <end position="110"/>
    </location>
</feature>
<dbReference type="AlphaFoldDB" id="A0A401QDT3"/>
<dbReference type="OrthoDB" id="9946609at2759"/>
<reference evidence="2 3" key="1">
    <citation type="journal article" date="2018" name="Nat. Ecol. Evol.">
        <title>Shark genomes provide insights into elasmobranch evolution and the origin of vertebrates.</title>
        <authorList>
            <person name="Hara Y"/>
            <person name="Yamaguchi K"/>
            <person name="Onimaru K"/>
            <person name="Kadota M"/>
            <person name="Koyanagi M"/>
            <person name="Keeley SD"/>
            <person name="Tatsumi K"/>
            <person name="Tanaka K"/>
            <person name="Motone F"/>
            <person name="Kageyama Y"/>
            <person name="Nozu R"/>
            <person name="Adachi N"/>
            <person name="Nishimura O"/>
            <person name="Nakagawa R"/>
            <person name="Tanegashima C"/>
            <person name="Kiyatake I"/>
            <person name="Matsumoto R"/>
            <person name="Murakumo K"/>
            <person name="Nishida K"/>
            <person name="Terakita A"/>
            <person name="Kuratani S"/>
            <person name="Sato K"/>
            <person name="Hyodo S Kuraku.S."/>
        </authorList>
    </citation>
    <scope>NUCLEOTIDE SEQUENCE [LARGE SCALE GENOMIC DNA]</scope>
</reference>
<comment type="caution">
    <text evidence="2">The sequence shown here is derived from an EMBL/GenBank/DDBJ whole genome shotgun (WGS) entry which is preliminary data.</text>
</comment>
<sequence length="142" mass="16104">MFFISMLARYCFRKVEPCEFPADDAPISRSHKYIQTEEAEIGSNNCGFLDPDGFSLEMGPGYNSDMEDTLCRVEHAPLDRFDFKMASSFVSGPLNKKKDPEQELSTTWNESRAHNPGVVEVNNVQVKAQINNQDPYKDVTMV</sequence>
<organism evidence="2 3">
    <name type="scientific">Scyliorhinus torazame</name>
    <name type="common">Cloudy catshark</name>
    <name type="synonym">Catulus torazame</name>
    <dbReference type="NCBI Taxonomy" id="75743"/>
    <lineage>
        <taxon>Eukaryota</taxon>
        <taxon>Metazoa</taxon>
        <taxon>Chordata</taxon>
        <taxon>Craniata</taxon>
        <taxon>Vertebrata</taxon>
        <taxon>Chondrichthyes</taxon>
        <taxon>Elasmobranchii</taxon>
        <taxon>Galeomorphii</taxon>
        <taxon>Galeoidea</taxon>
        <taxon>Carcharhiniformes</taxon>
        <taxon>Scyliorhinidae</taxon>
        <taxon>Scyliorhinus</taxon>
    </lineage>
</organism>
<evidence type="ECO:0000313" key="3">
    <source>
        <dbReference type="Proteomes" id="UP000288216"/>
    </source>
</evidence>
<evidence type="ECO:0000313" key="2">
    <source>
        <dbReference type="EMBL" id="GCB83477.1"/>
    </source>
</evidence>